<evidence type="ECO:0000313" key="1">
    <source>
        <dbReference type="EMBL" id="KAH3797130.1"/>
    </source>
</evidence>
<dbReference type="AlphaFoldDB" id="A0A9D4FIH1"/>
<comment type="caution">
    <text evidence="1">The sequence shown here is derived from an EMBL/GenBank/DDBJ whole genome shotgun (WGS) entry which is preliminary data.</text>
</comment>
<organism evidence="1 2">
    <name type="scientific">Dreissena polymorpha</name>
    <name type="common">Zebra mussel</name>
    <name type="synonym">Mytilus polymorpha</name>
    <dbReference type="NCBI Taxonomy" id="45954"/>
    <lineage>
        <taxon>Eukaryota</taxon>
        <taxon>Metazoa</taxon>
        <taxon>Spiralia</taxon>
        <taxon>Lophotrochozoa</taxon>
        <taxon>Mollusca</taxon>
        <taxon>Bivalvia</taxon>
        <taxon>Autobranchia</taxon>
        <taxon>Heteroconchia</taxon>
        <taxon>Euheterodonta</taxon>
        <taxon>Imparidentia</taxon>
        <taxon>Neoheterodontei</taxon>
        <taxon>Myida</taxon>
        <taxon>Dreissenoidea</taxon>
        <taxon>Dreissenidae</taxon>
        <taxon>Dreissena</taxon>
    </lineage>
</organism>
<keyword evidence="2" id="KW-1185">Reference proteome</keyword>
<sequence>MPEPGEEIEIEILEIDSAKNSLRGSKISVSSITFSEASDYLTNSVSFVDIDKECIANNDLDMNERVDNYDEKTEIGDEDYEIDEDIKDIRTDMDVTLKWIAIIIT</sequence>
<gene>
    <name evidence="1" type="ORF">DPMN_150705</name>
</gene>
<protein>
    <submittedName>
        <fullName evidence="1">Uncharacterized protein</fullName>
    </submittedName>
</protein>
<evidence type="ECO:0000313" key="2">
    <source>
        <dbReference type="Proteomes" id="UP000828390"/>
    </source>
</evidence>
<dbReference type="EMBL" id="JAIWYP010000007">
    <property type="protein sequence ID" value="KAH3797130.1"/>
    <property type="molecule type" value="Genomic_DNA"/>
</dbReference>
<dbReference type="Proteomes" id="UP000828390">
    <property type="component" value="Unassembled WGS sequence"/>
</dbReference>
<accession>A0A9D4FIH1</accession>
<reference evidence="1" key="2">
    <citation type="submission" date="2020-11" db="EMBL/GenBank/DDBJ databases">
        <authorList>
            <person name="McCartney M.A."/>
            <person name="Auch B."/>
            <person name="Kono T."/>
            <person name="Mallez S."/>
            <person name="Becker A."/>
            <person name="Gohl D.M."/>
            <person name="Silverstein K.A.T."/>
            <person name="Koren S."/>
            <person name="Bechman K.B."/>
            <person name="Herman A."/>
            <person name="Abrahante J.E."/>
            <person name="Garbe J."/>
        </authorList>
    </citation>
    <scope>NUCLEOTIDE SEQUENCE</scope>
    <source>
        <strain evidence="1">Duluth1</strain>
        <tissue evidence="1">Whole animal</tissue>
    </source>
</reference>
<name>A0A9D4FIH1_DREPO</name>
<reference evidence="1" key="1">
    <citation type="journal article" date="2019" name="bioRxiv">
        <title>The Genome of the Zebra Mussel, Dreissena polymorpha: A Resource for Invasive Species Research.</title>
        <authorList>
            <person name="McCartney M.A."/>
            <person name="Auch B."/>
            <person name="Kono T."/>
            <person name="Mallez S."/>
            <person name="Zhang Y."/>
            <person name="Obille A."/>
            <person name="Becker A."/>
            <person name="Abrahante J.E."/>
            <person name="Garbe J."/>
            <person name="Badalamenti J.P."/>
            <person name="Herman A."/>
            <person name="Mangelson H."/>
            <person name="Liachko I."/>
            <person name="Sullivan S."/>
            <person name="Sone E.D."/>
            <person name="Koren S."/>
            <person name="Silverstein K.A.T."/>
            <person name="Beckman K.B."/>
            <person name="Gohl D.M."/>
        </authorList>
    </citation>
    <scope>NUCLEOTIDE SEQUENCE</scope>
    <source>
        <strain evidence="1">Duluth1</strain>
        <tissue evidence="1">Whole animal</tissue>
    </source>
</reference>
<proteinExistence type="predicted"/>